<protein>
    <recommendedName>
        <fullName evidence="5">Sll7028 protein</fullName>
    </recommendedName>
</protein>
<organism evidence="4">
    <name type="scientific">hydrothermal vent metagenome</name>
    <dbReference type="NCBI Taxonomy" id="652676"/>
    <lineage>
        <taxon>unclassified sequences</taxon>
        <taxon>metagenomes</taxon>
        <taxon>ecological metagenomes</taxon>
    </lineage>
</organism>
<reference evidence="4" key="1">
    <citation type="submission" date="2016-10" db="EMBL/GenBank/DDBJ databases">
        <authorList>
            <person name="de Groot N.N."/>
        </authorList>
    </citation>
    <scope>NUCLEOTIDE SEQUENCE</scope>
</reference>
<feature type="domain" description="VWA-like" evidence="2">
    <location>
        <begin position="275"/>
        <end position="397"/>
    </location>
</feature>
<evidence type="ECO:0000259" key="2">
    <source>
        <dbReference type="Pfam" id="PF09967"/>
    </source>
</evidence>
<evidence type="ECO:0008006" key="5">
    <source>
        <dbReference type="Google" id="ProtNLM"/>
    </source>
</evidence>
<dbReference type="AlphaFoldDB" id="A0A1W1EEU8"/>
<gene>
    <name evidence="4" type="ORF">MNB_SV-5-1537</name>
</gene>
<dbReference type="Pfam" id="PF09967">
    <property type="entry name" value="DUF2201"/>
    <property type="match status" value="1"/>
</dbReference>
<dbReference type="EMBL" id="FPKX01000055">
    <property type="protein sequence ID" value="SFZ98554.1"/>
    <property type="molecule type" value="Genomic_DNA"/>
</dbReference>
<dbReference type="PANTHER" id="PTHR38730:SF1">
    <property type="entry name" value="SLL7028 PROTEIN"/>
    <property type="match status" value="1"/>
</dbReference>
<dbReference type="InterPro" id="IPR036465">
    <property type="entry name" value="vWFA_dom_sf"/>
</dbReference>
<evidence type="ECO:0000259" key="3">
    <source>
        <dbReference type="Pfam" id="PF13203"/>
    </source>
</evidence>
<feature type="compositionally biased region" description="Polar residues" evidence="1">
    <location>
        <begin position="162"/>
        <end position="177"/>
    </location>
</feature>
<name>A0A1W1EEU8_9ZZZZ</name>
<feature type="region of interest" description="Disordered" evidence="1">
    <location>
        <begin position="162"/>
        <end position="186"/>
    </location>
</feature>
<dbReference type="Pfam" id="PF13203">
    <property type="entry name" value="DUF2201_N"/>
    <property type="match status" value="1"/>
</dbReference>
<proteinExistence type="predicted"/>
<feature type="domain" description="Putative metallopeptidase" evidence="3">
    <location>
        <begin position="5"/>
        <end position="268"/>
    </location>
</feature>
<dbReference type="InterPro" id="IPR025154">
    <property type="entry name" value="Put_metallopeptidase_dom"/>
</dbReference>
<accession>A0A1W1EEU8</accession>
<dbReference type="InterPro" id="IPR018698">
    <property type="entry name" value="VWA-like_dom"/>
</dbReference>
<dbReference type="SUPFAM" id="SSF53300">
    <property type="entry name" value="vWA-like"/>
    <property type="match status" value="1"/>
</dbReference>
<evidence type="ECO:0000256" key="1">
    <source>
        <dbReference type="SAM" id="MobiDB-lite"/>
    </source>
</evidence>
<dbReference type="PANTHER" id="PTHR38730">
    <property type="entry name" value="SLL7028 PROTEIN"/>
    <property type="match status" value="1"/>
</dbReference>
<evidence type="ECO:0000313" key="4">
    <source>
        <dbReference type="EMBL" id="SFZ98554.1"/>
    </source>
</evidence>
<sequence>MTYVDKIEKAKAKLMLDYPYFGTIASAIKLEKNNEILTFSSNGEVMSFNSEYVDNLDLGDVEFMMANAAMHSVLKHNNRNAGRTLWLWQTATDYVVNNMLVKNGMQAPIYANYEEKFDGMYAEEVYEYLRAEMQNDNQNSREQETEQISEVDDVHAENITMQKENISSENSDNTQFDFDSKEPEDLNTTTNAKLDEEMKEQFEQIFQKLKRQGNLPKDLKFVVPEYFSHKVDWRELLYGYIASYAKSTYSFVPPNMKYLYRGIYLPSLSSDLLRIVIAVDTSGSVDEPLLKVFLGEINSIMQSYPNYEIDLITADAKVQSHELFLPGQDMNYEISGGGGTDFRPVFEYIDQNIDYPTVLLYFTDGMGTFPTAEPSYDTLWIMPEEKEVSFGEVMVLEEYV</sequence>